<dbReference type="PANTHER" id="PTHR15505:SF3">
    <property type="entry name" value="CILIOGENESIS-ASSOCIATED TTC17-INTERACTING PROTEIN"/>
    <property type="match status" value="1"/>
</dbReference>
<proteinExistence type="predicted"/>
<comment type="caution">
    <text evidence="4">The sequence shown here is derived from an EMBL/GenBank/DDBJ whole genome shotgun (WGS) entry which is preliminary data.</text>
</comment>
<dbReference type="GO" id="GO:0030041">
    <property type="term" value="P:actin filament polymerization"/>
    <property type="evidence" value="ECO:0007669"/>
    <property type="project" value="TreeGrafter"/>
</dbReference>
<evidence type="ECO:0000313" key="5">
    <source>
        <dbReference type="Proteomes" id="UP000683360"/>
    </source>
</evidence>
<sequence>MWDDMLRHTELPVLLGKLTGIMWDDMLRHTELPVLLGKLTGIMWDDMLRHTELPVLLGKLTAIMRDDMLRHTELPVLLGKLTAIMWDDMLRHTELPVLLESGLAGLVEPMVWHYLTKFLLLYITESESGLAGLVEPMIWHYLTKFLLPPDIWDKFSKLFPNIWFGSAFKGATGSNMYLTNIGYHIENHLVWVALQEKENRSSKQSEVMLLLAGPGMTIMLFYSISVVSIDLHNGVSAVLKFKSHLPISPFQCLGAPPCDFPGHKVYRDMLDFNHLEASYEDLMHNERHLSSRVQVGSPVTMKLVKVPQLIERDEEPPKPVFEKKPLNWEEDMQLYSRFLDRKEELKADHSTYIRSHPELKSILADFLQFLLLRKPDDVVQFCAEYFSAFSHTMPTSTPYLASNAPTPFPASRTNTKIDQLRAPTR</sequence>
<dbReference type="SUPFAM" id="SSF47391">
    <property type="entry name" value="Dimerization-anchoring domain of cAMP-dependent PK regulatory subunit"/>
    <property type="match status" value="1"/>
</dbReference>
<dbReference type="GO" id="GO:0044782">
    <property type="term" value="P:cilium organization"/>
    <property type="evidence" value="ECO:0007669"/>
    <property type="project" value="TreeGrafter"/>
</dbReference>
<evidence type="ECO:0000256" key="2">
    <source>
        <dbReference type="SAM" id="Phobius"/>
    </source>
</evidence>
<protein>
    <submittedName>
        <fullName evidence="3">Ciliogenesis-associated TTC17-interacting protein</fullName>
    </submittedName>
</protein>
<evidence type="ECO:0000313" key="3">
    <source>
        <dbReference type="EMBL" id="CAG2242816.1"/>
    </source>
</evidence>
<keyword evidence="2" id="KW-0472">Membrane</keyword>
<feature type="transmembrane region" description="Helical" evidence="2">
    <location>
        <begin position="207"/>
        <end position="229"/>
    </location>
</feature>
<gene>
    <name evidence="4" type="ORF">MEDL_54938</name>
</gene>
<keyword evidence="2" id="KW-1133">Transmembrane helix</keyword>
<accession>A0A8S3UJ95</accession>
<dbReference type="PANTHER" id="PTHR15505">
    <property type="entry name" value="RIIA DOMAIN-CONTAINING PROTEIN 1"/>
    <property type="match status" value="1"/>
</dbReference>
<dbReference type="Proteomes" id="UP000683360">
    <property type="component" value="Unassembled WGS sequence"/>
</dbReference>
<dbReference type="EMBL" id="CAJPWZ010002684">
    <property type="protein sequence ID" value="CAG2242817.1"/>
    <property type="molecule type" value="Genomic_DNA"/>
</dbReference>
<dbReference type="CDD" id="cd22973">
    <property type="entry name" value="DD_CATIP"/>
    <property type="match status" value="1"/>
</dbReference>
<dbReference type="OrthoDB" id="6334211at2759"/>
<reference evidence="4" key="1">
    <citation type="submission" date="2021-03" db="EMBL/GenBank/DDBJ databases">
        <authorList>
            <person name="Bekaert M."/>
        </authorList>
    </citation>
    <scope>NUCLEOTIDE SEQUENCE</scope>
</reference>
<keyword evidence="5" id="KW-1185">Reference proteome</keyword>
<dbReference type="EMBL" id="CAJPWZ010002684">
    <property type="protein sequence ID" value="CAG2242816.1"/>
    <property type="molecule type" value="Genomic_DNA"/>
</dbReference>
<dbReference type="InterPro" id="IPR047501">
    <property type="entry name" value="DD_CATIP"/>
</dbReference>
<dbReference type="Gene3D" id="1.20.890.10">
    <property type="entry name" value="cAMP-dependent protein kinase regulatory subunit, dimerization-anchoring domain"/>
    <property type="match status" value="1"/>
</dbReference>
<feature type="compositionally biased region" description="Polar residues" evidence="1">
    <location>
        <begin position="403"/>
        <end position="417"/>
    </location>
</feature>
<keyword evidence="2" id="KW-0812">Transmembrane</keyword>
<feature type="region of interest" description="Disordered" evidence="1">
    <location>
        <begin position="403"/>
        <end position="425"/>
    </location>
</feature>
<name>A0A8S3UJ95_MYTED</name>
<dbReference type="AlphaFoldDB" id="A0A8S3UJ95"/>
<organism evidence="4 5">
    <name type="scientific">Mytilus edulis</name>
    <name type="common">Blue mussel</name>
    <dbReference type="NCBI Taxonomy" id="6550"/>
    <lineage>
        <taxon>Eukaryota</taxon>
        <taxon>Metazoa</taxon>
        <taxon>Spiralia</taxon>
        <taxon>Lophotrochozoa</taxon>
        <taxon>Mollusca</taxon>
        <taxon>Bivalvia</taxon>
        <taxon>Autobranchia</taxon>
        <taxon>Pteriomorphia</taxon>
        <taxon>Mytilida</taxon>
        <taxon>Mytiloidea</taxon>
        <taxon>Mytilidae</taxon>
        <taxon>Mytilinae</taxon>
        <taxon>Mytilus</taxon>
    </lineage>
</organism>
<evidence type="ECO:0000313" key="4">
    <source>
        <dbReference type="EMBL" id="CAG2242817.1"/>
    </source>
</evidence>
<evidence type="ECO:0000256" key="1">
    <source>
        <dbReference type="SAM" id="MobiDB-lite"/>
    </source>
</evidence>